<dbReference type="EMBL" id="CAXHTB010000026">
    <property type="protein sequence ID" value="CAL0334605.1"/>
    <property type="molecule type" value="Genomic_DNA"/>
</dbReference>
<feature type="region of interest" description="Disordered" evidence="1">
    <location>
        <begin position="1"/>
        <end position="54"/>
    </location>
</feature>
<organism evidence="2 3">
    <name type="scientific">Lupinus luteus</name>
    <name type="common">European yellow lupine</name>
    <dbReference type="NCBI Taxonomy" id="3873"/>
    <lineage>
        <taxon>Eukaryota</taxon>
        <taxon>Viridiplantae</taxon>
        <taxon>Streptophyta</taxon>
        <taxon>Embryophyta</taxon>
        <taxon>Tracheophyta</taxon>
        <taxon>Spermatophyta</taxon>
        <taxon>Magnoliopsida</taxon>
        <taxon>eudicotyledons</taxon>
        <taxon>Gunneridae</taxon>
        <taxon>Pentapetalae</taxon>
        <taxon>rosids</taxon>
        <taxon>fabids</taxon>
        <taxon>Fabales</taxon>
        <taxon>Fabaceae</taxon>
        <taxon>Papilionoideae</taxon>
        <taxon>50 kb inversion clade</taxon>
        <taxon>genistoids sensu lato</taxon>
        <taxon>core genistoids</taxon>
        <taxon>Genisteae</taxon>
        <taxon>Lupinus</taxon>
    </lineage>
</organism>
<evidence type="ECO:0000313" key="3">
    <source>
        <dbReference type="Proteomes" id="UP001497480"/>
    </source>
</evidence>
<evidence type="ECO:0000313" key="2">
    <source>
        <dbReference type="EMBL" id="CAL0334605.1"/>
    </source>
</evidence>
<dbReference type="PANTHER" id="PTHR34682">
    <property type="entry name" value="AT HOOK MOTIF-CONTAINING PROTEIN"/>
    <property type="match status" value="1"/>
</dbReference>
<sequence>MSSNNEGLGSSTESNVPNKRKRGRPRKEKSGVQGSNITATASSTSVSSSSETAQTADGYEGQMVGKVVHGVIEGTFDGGYLVMVQLEDTYLRGTVFLPERIVPATAENSVALRHPMIKTENMPIPVINPESCALSSFHSSTQHSTQPFGPEPLRPPVSISQVPPSELYSDISLSLENQFQSVVVPRADSPMIDSPVSTGGQVQESSADGGATEESEITSEVFNLVPAVENSKKELRIGLESAHFVDEVDDELIIRELRTRLQSLPTMHGLNE</sequence>
<accession>A0AAV1YL92</accession>
<feature type="compositionally biased region" description="Low complexity" evidence="1">
    <location>
        <begin position="38"/>
        <end position="54"/>
    </location>
</feature>
<dbReference type="AlphaFoldDB" id="A0AAV1YL92"/>
<dbReference type="PANTHER" id="PTHR34682:SF11">
    <property type="entry name" value="AT HOOK MOTIF PROTEIN"/>
    <property type="match status" value="1"/>
</dbReference>
<feature type="compositionally biased region" description="Polar residues" evidence="1">
    <location>
        <begin position="195"/>
        <end position="206"/>
    </location>
</feature>
<evidence type="ECO:0000256" key="1">
    <source>
        <dbReference type="SAM" id="MobiDB-lite"/>
    </source>
</evidence>
<comment type="caution">
    <text evidence="2">The sequence shown here is derived from an EMBL/GenBank/DDBJ whole genome shotgun (WGS) entry which is preliminary data.</text>
</comment>
<feature type="compositionally biased region" description="Polar residues" evidence="1">
    <location>
        <begin position="1"/>
        <end position="17"/>
    </location>
</feature>
<proteinExistence type="predicted"/>
<dbReference type="Proteomes" id="UP001497480">
    <property type="component" value="Unassembled WGS sequence"/>
</dbReference>
<keyword evidence="3" id="KW-1185">Reference proteome</keyword>
<reference evidence="2 3" key="1">
    <citation type="submission" date="2024-03" db="EMBL/GenBank/DDBJ databases">
        <authorList>
            <person name="Martinez-Hernandez J."/>
        </authorList>
    </citation>
    <scope>NUCLEOTIDE SEQUENCE [LARGE SCALE GENOMIC DNA]</scope>
</reference>
<dbReference type="InterPro" id="IPR045881">
    <property type="entry name" value="MNM1-like"/>
</dbReference>
<feature type="region of interest" description="Disordered" evidence="1">
    <location>
        <begin position="191"/>
        <end position="217"/>
    </location>
</feature>
<feature type="compositionally biased region" description="Basic residues" evidence="1">
    <location>
        <begin position="18"/>
        <end position="27"/>
    </location>
</feature>
<protein>
    <submittedName>
        <fullName evidence="2">Uncharacterized protein</fullName>
    </submittedName>
</protein>
<gene>
    <name evidence="2" type="ORF">LLUT_LOCUS35665</name>
</gene>
<name>A0AAV1YL92_LUPLU</name>